<evidence type="ECO:0000313" key="3">
    <source>
        <dbReference type="Proteomes" id="UP000729402"/>
    </source>
</evidence>
<proteinExistence type="predicted"/>
<reference evidence="2" key="2">
    <citation type="submission" date="2021-02" db="EMBL/GenBank/DDBJ databases">
        <authorList>
            <person name="Kimball J.A."/>
            <person name="Haas M.W."/>
            <person name="Macchietto M."/>
            <person name="Kono T."/>
            <person name="Duquette J."/>
            <person name="Shao M."/>
        </authorList>
    </citation>
    <scope>NUCLEOTIDE SEQUENCE</scope>
    <source>
        <tissue evidence="2">Fresh leaf tissue</tissue>
    </source>
</reference>
<dbReference type="EMBL" id="JAAALK010000082">
    <property type="protein sequence ID" value="KAG8084136.1"/>
    <property type="molecule type" value="Genomic_DNA"/>
</dbReference>
<dbReference type="Proteomes" id="UP000729402">
    <property type="component" value="Unassembled WGS sequence"/>
</dbReference>
<organism evidence="2 3">
    <name type="scientific">Zizania palustris</name>
    <name type="common">Northern wild rice</name>
    <dbReference type="NCBI Taxonomy" id="103762"/>
    <lineage>
        <taxon>Eukaryota</taxon>
        <taxon>Viridiplantae</taxon>
        <taxon>Streptophyta</taxon>
        <taxon>Embryophyta</taxon>
        <taxon>Tracheophyta</taxon>
        <taxon>Spermatophyta</taxon>
        <taxon>Magnoliopsida</taxon>
        <taxon>Liliopsida</taxon>
        <taxon>Poales</taxon>
        <taxon>Poaceae</taxon>
        <taxon>BOP clade</taxon>
        <taxon>Oryzoideae</taxon>
        <taxon>Oryzeae</taxon>
        <taxon>Zizaniinae</taxon>
        <taxon>Zizania</taxon>
    </lineage>
</organism>
<gene>
    <name evidence="2" type="ORF">GUJ93_ZPchr0010g8384</name>
</gene>
<feature type="region of interest" description="Disordered" evidence="1">
    <location>
        <begin position="63"/>
        <end position="82"/>
    </location>
</feature>
<comment type="caution">
    <text evidence="2">The sequence shown here is derived from an EMBL/GenBank/DDBJ whole genome shotgun (WGS) entry which is preliminary data.</text>
</comment>
<name>A0A8J5W1C0_ZIZPA</name>
<protein>
    <submittedName>
        <fullName evidence="2">Uncharacterized protein</fullName>
    </submittedName>
</protein>
<dbReference type="AlphaFoldDB" id="A0A8J5W1C0"/>
<sequence>MMAGGDGRQRRAVMGSNGVRRPAGGGRRAVPGQAVGSGACGTGWREAACGTGFLPAVAGGDVRQRAGQSGGRWQREAAADGGGRRWLEQWAWEATAWRWCGE</sequence>
<evidence type="ECO:0000313" key="2">
    <source>
        <dbReference type="EMBL" id="KAG8084136.1"/>
    </source>
</evidence>
<keyword evidence="3" id="KW-1185">Reference proteome</keyword>
<feature type="region of interest" description="Disordered" evidence="1">
    <location>
        <begin position="1"/>
        <end position="40"/>
    </location>
</feature>
<feature type="compositionally biased region" description="Basic and acidic residues" evidence="1">
    <location>
        <begin position="73"/>
        <end position="82"/>
    </location>
</feature>
<reference evidence="2" key="1">
    <citation type="journal article" date="2021" name="bioRxiv">
        <title>Whole Genome Assembly and Annotation of Northern Wild Rice, Zizania palustris L., Supports a Whole Genome Duplication in the Zizania Genus.</title>
        <authorList>
            <person name="Haas M."/>
            <person name="Kono T."/>
            <person name="Macchietto M."/>
            <person name="Millas R."/>
            <person name="McGilp L."/>
            <person name="Shao M."/>
            <person name="Duquette J."/>
            <person name="Hirsch C.N."/>
            <person name="Kimball J."/>
        </authorList>
    </citation>
    <scope>NUCLEOTIDE SEQUENCE</scope>
    <source>
        <tissue evidence="2">Fresh leaf tissue</tissue>
    </source>
</reference>
<accession>A0A8J5W1C0</accession>
<evidence type="ECO:0000256" key="1">
    <source>
        <dbReference type="SAM" id="MobiDB-lite"/>
    </source>
</evidence>
<feature type="compositionally biased region" description="Low complexity" evidence="1">
    <location>
        <begin position="18"/>
        <end position="36"/>
    </location>
</feature>